<keyword evidence="2" id="KW-1185">Reference proteome</keyword>
<dbReference type="OrthoDB" id="3560301at2759"/>
<dbReference type="RefSeq" id="XP_037189463.1">
    <property type="nucleotide sequence ID" value="XM_037340240.1"/>
</dbReference>
<dbReference type="AlphaFoldDB" id="A0A8H6ANA5"/>
<gene>
    <name evidence="1" type="ORF">Bfra_009904</name>
</gene>
<evidence type="ECO:0000313" key="2">
    <source>
        <dbReference type="Proteomes" id="UP000531561"/>
    </source>
</evidence>
<organism evidence="1 2">
    <name type="scientific">Botrytis fragariae</name>
    <dbReference type="NCBI Taxonomy" id="1964551"/>
    <lineage>
        <taxon>Eukaryota</taxon>
        <taxon>Fungi</taxon>
        <taxon>Dikarya</taxon>
        <taxon>Ascomycota</taxon>
        <taxon>Pezizomycotina</taxon>
        <taxon>Leotiomycetes</taxon>
        <taxon>Helotiales</taxon>
        <taxon>Sclerotiniaceae</taxon>
        <taxon>Botrytis</taxon>
    </lineage>
</organism>
<protein>
    <submittedName>
        <fullName evidence="1">Uncharacterized protein</fullName>
    </submittedName>
</protein>
<reference evidence="1 2" key="1">
    <citation type="journal article" date="2020" name="Phytopathology">
        <title>A high-quality genome resource of Botrytis fragariae, a new and rapidly spreading fungal pathogen causing strawberry gray mold in the U.S.A.</title>
        <authorList>
            <person name="Wu Y."/>
            <person name="Saski C.A."/>
            <person name="Schnabel G."/>
            <person name="Xiao S."/>
            <person name="Hu M."/>
        </authorList>
    </citation>
    <scope>NUCLEOTIDE SEQUENCE [LARGE SCALE GENOMIC DNA]</scope>
    <source>
        <strain evidence="1 2">BVB16</strain>
    </source>
</reference>
<name>A0A8H6ANA5_9HELO</name>
<proteinExistence type="predicted"/>
<evidence type="ECO:0000313" key="1">
    <source>
        <dbReference type="EMBL" id="KAF5870516.1"/>
    </source>
</evidence>
<dbReference type="EMBL" id="JABFCT010000014">
    <property type="protein sequence ID" value="KAF5870516.1"/>
    <property type="molecule type" value="Genomic_DNA"/>
</dbReference>
<accession>A0A8H6ANA5</accession>
<comment type="caution">
    <text evidence="1">The sequence shown here is derived from an EMBL/GenBank/DDBJ whole genome shotgun (WGS) entry which is preliminary data.</text>
</comment>
<dbReference type="GeneID" id="59263932"/>
<dbReference type="Proteomes" id="UP000531561">
    <property type="component" value="Unassembled WGS sequence"/>
</dbReference>
<sequence length="137" mass="15652">MDLTSSSYMASLSPTPSSLIHSSASLPAAFSSPQNSTTLFGISSFLKLVSSRYEVYKLQKKVSRLRFETMNDRMEQLRNNELKLRTTLFEDHFQQDASELVQIRDLQNSTIVFDREAMNHFAVDFAAAQREAYEVSR</sequence>